<keyword evidence="7 9" id="KW-0378">Hydrolase</keyword>
<evidence type="ECO:0000313" key="10">
    <source>
        <dbReference type="Proteomes" id="UP000298133"/>
    </source>
</evidence>
<evidence type="ECO:0000256" key="7">
    <source>
        <dbReference type="RuleBase" id="RU365095"/>
    </source>
</evidence>
<evidence type="ECO:0000256" key="4">
    <source>
        <dbReference type="ARBA" id="ARBA00010662"/>
    </source>
</evidence>
<dbReference type="InterPro" id="IPR006148">
    <property type="entry name" value="Glc/Gal-6P_isomerase"/>
</dbReference>
<evidence type="ECO:0000256" key="3">
    <source>
        <dbReference type="ARBA" id="ARBA00004961"/>
    </source>
</evidence>
<comment type="catalytic activity">
    <reaction evidence="1 7">
        <text>6-phospho-D-glucono-1,5-lactone + H2O = 6-phospho-D-gluconate + H(+)</text>
        <dbReference type="Rhea" id="RHEA:12556"/>
        <dbReference type="ChEBI" id="CHEBI:15377"/>
        <dbReference type="ChEBI" id="CHEBI:15378"/>
        <dbReference type="ChEBI" id="CHEBI:57955"/>
        <dbReference type="ChEBI" id="CHEBI:58759"/>
        <dbReference type="EC" id="3.1.1.31"/>
    </reaction>
</comment>
<dbReference type="Pfam" id="PF01182">
    <property type="entry name" value="Glucosamine_iso"/>
    <property type="match status" value="1"/>
</dbReference>
<evidence type="ECO:0000256" key="6">
    <source>
        <dbReference type="ARBA" id="ARBA00020337"/>
    </source>
</evidence>
<dbReference type="GO" id="GO:0006098">
    <property type="term" value="P:pentose-phosphate shunt"/>
    <property type="evidence" value="ECO:0007669"/>
    <property type="project" value="UniProtKB-UniPathway"/>
</dbReference>
<dbReference type="SUPFAM" id="SSF100950">
    <property type="entry name" value="NagB/RpiA/CoA transferase-like"/>
    <property type="match status" value="1"/>
</dbReference>
<dbReference type="UniPathway" id="UPA00115">
    <property type="reaction ID" value="UER00409"/>
</dbReference>
<dbReference type="InterPro" id="IPR037171">
    <property type="entry name" value="NagB/RpiA_transferase-like"/>
</dbReference>
<evidence type="ECO:0000313" key="9">
    <source>
        <dbReference type="EMBL" id="TFH69271.1"/>
    </source>
</evidence>
<feature type="domain" description="Glucosamine/galactosamine-6-phosphate isomerase" evidence="8">
    <location>
        <begin position="10"/>
        <end position="221"/>
    </location>
</feature>
<dbReference type="OrthoDB" id="9810967at2"/>
<protein>
    <recommendedName>
        <fullName evidence="6 7">6-phosphogluconolactonase</fullName>
        <shortName evidence="7">6PGL</shortName>
        <ecNumber evidence="5 7">3.1.1.31</ecNumber>
    </recommendedName>
</protein>
<evidence type="ECO:0000256" key="5">
    <source>
        <dbReference type="ARBA" id="ARBA00013198"/>
    </source>
</evidence>
<keyword evidence="10" id="KW-1185">Reference proteome</keyword>
<reference evidence="9 10" key="1">
    <citation type="submission" date="2019-03" db="EMBL/GenBank/DDBJ databases">
        <title>Draft genome of Gammaproteobacteria bacterium LSUCC0057, a member of the SAR92 clade.</title>
        <authorList>
            <person name="Lanclos V.C."/>
            <person name="Doiron C."/>
            <person name="Henson M.W."/>
            <person name="Thrash J.C."/>
        </authorList>
    </citation>
    <scope>NUCLEOTIDE SEQUENCE [LARGE SCALE GENOMIC DNA]</scope>
    <source>
        <strain evidence="9 10">LSUCC0057</strain>
    </source>
</reference>
<dbReference type="AlphaFoldDB" id="A0A4Y8ULX9"/>
<dbReference type="EMBL" id="SPIA01000001">
    <property type="protein sequence ID" value="TFH69271.1"/>
    <property type="molecule type" value="Genomic_DNA"/>
</dbReference>
<organism evidence="9 10">
    <name type="scientific">Gammaproteobacteria bacterium LSUCC0057</name>
    <dbReference type="NCBI Taxonomy" id="2559237"/>
    <lineage>
        <taxon>Bacteria</taxon>
        <taxon>Pseudomonadati</taxon>
        <taxon>Pseudomonadota</taxon>
        <taxon>Gammaproteobacteria</taxon>
        <taxon>Cellvibrionales</taxon>
        <taxon>Porticoccaceae</taxon>
        <taxon>SAR92 clade</taxon>
    </lineage>
</organism>
<accession>A0A4Y8ULX9</accession>
<dbReference type="GO" id="GO:0017057">
    <property type="term" value="F:6-phosphogluconolactonase activity"/>
    <property type="evidence" value="ECO:0007669"/>
    <property type="project" value="UniProtKB-UniRule"/>
</dbReference>
<evidence type="ECO:0000256" key="1">
    <source>
        <dbReference type="ARBA" id="ARBA00000832"/>
    </source>
</evidence>
<dbReference type="InterPro" id="IPR005900">
    <property type="entry name" value="6-phosphogluconolactonase_DevB"/>
</dbReference>
<dbReference type="GO" id="GO:0005975">
    <property type="term" value="P:carbohydrate metabolic process"/>
    <property type="evidence" value="ECO:0007669"/>
    <property type="project" value="UniProtKB-UniRule"/>
</dbReference>
<dbReference type="PANTHER" id="PTHR11054">
    <property type="entry name" value="6-PHOSPHOGLUCONOLACTONASE"/>
    <property type="match status" value="1"/>
</dbReference>
<dbReference type="NCBIfam" id="TIGR01198">
    <property type="entry name" value="pgl"/>
    <property type="match status" value="1"/>
</dbReference>
<dbReference type="Proteomes" id="UP000298133">
    <property type="component" value="Unassembled WGS sequence"/>
</dbReference>
<evidence type="ECO:0000256" key="2">
    <source>
        <dbReference type="ARBA" id="ARBA00002681"/>
    </source>
</evidence>
<comment type="similarity">
    <text evidence="4 7">Belongs to the glucosamine/galactosamine-6-phosphate isomerase family. 6-phosphogluconolactonase subfamily.</text>
</comment>
<sequence length="232" mass="25128">MAPCEQQFDTPKQLDAALAIAVAARLAAAIESRGEAWLVVSGGRTPLGFFAQLAAQPLRWEKVIVTLADERWVDNHHLDSNEKLVREQLLCGPAAAAQFLPLADLSTDIDSAVSELDYRLMRAPRFAALVLGMGDDGHTASLFPGATALQQGLDINSGRSCIIVEPLTAPHLRVSLTLPRLLDSDEIFIHIVGANKQQVLERARASGEVSELPIRAVLRQHAAPVTIYWSGQ</sequence>
<dbReference type="EC" id="3.1.1.31" evidence="5 7"/>
<dbReference type="PANTHER" id="PTHR11054:SF0">
    <property type="entry name" value="6-PHOSPHOGLUCONOLACTONASE"/>
    <property type="match status" value="1"/>
</dbReference>
<dbReference type="InterPro" id="IPR039104">
    <property type="entry name" value="6PGL"/>
</dbReference>
<comment type="pathway">
    <text evidence="3 7">Carbohydrate degradation; pentose phosphate pathway; D-ribulose 5-phosphate from D-glucose 6-phosphate (oxidative stage): step 2/3.</text>
</comment>
<comment type="caution">
    <text evidence="9">The sequence shown here is derived from an EMBL/GenBank/DDBJ whole genome shotgun (WGS) entry which is preliminary data.</text>
</comment>
<evidence type="ECO:0000259" key="8">
    <source>
        <dbReference type="Pfam" id="PF01182"/>
    </source>
</evidence>
<proteinExistence type="inferred from homology"/>
<dbReference type="CDD" id="cd01400">
    <property type="entry name" value="6PGL"/>
    <property type="match status" value="1"/>
</dbReference>
<gene>
    <name evidence="7 9" type="primary">pgl</name>
    <name evidence="9" type="ORF">E3W66_04970</name>
</gene>
<comment type="function">
    <text evidence="2 7">Hydrolysis of 6-phosphogluconolactone to 6-phosphogluconate.</text>
</comment>
<dbReference type="Gene3D" id="3.40.50.1360">
    <property type="match status" value="1"/>
</dbReference>
<name>A0A4Y8ULX9_9GAMM</name>